<dbReference type="Pfam" id="PF00072">
    <property type="entry name" value="Response_reg"/>
    <property type="match status" value="1"/>
</dbReference>
<accession>A0ABT3H0L5</accession>
<evidence type="ECO:0000259" key="7">
    <source>
        <dbReference type="PROSITE" id="PS50045"/>
    </source>
</evidence>
<keyword evidence="1" id="KW-0547">Nucleotide-binding</keyword>
<organism evidence="9 10">
    <name type="scientific">Pararhodobacter zhoushanensis</name>
    <dbReference type="NCBI Taxonomy" id="2479545"/>
    <lineage>
        <taxon>Bacteria</taxon>
        <taxon>Pseudomonadati</taxon>
        <taxon>Pseudomonadota</taxon>
        <taxon>Alphaproteobacteria</taxon>
        <taxon>Rhodobacterales</taxon>
        <taxon>Paracoccaceae</taxon>
        <taxon>Pararhodobacter</taxon>
    </lineage>
</organism>
<evidence type="ECO:0000313" key="10">
    <source>
        <dbReference type="Proteomes" id="UP001208938"/>
    </source>
</evidence>
<dbReference type="Gene3D" id="3.40.50.300">
    <property type="entry name" value="P-loop containing nucleotide triphosphate hydrolases"/>
    <property type="match status" value="1"/>
</dbReference>
<feature type="domain" description="Sigma-54 factor interaction" evidence="7">
    <location>
        <begin position="161"/>
        <end position="374"/>
    </location>
</feature>
<dbReference type="Proteomes" id="UP001208938">
    <property type="component" value="Unassembled WGS sequence"/>
</dbReference>
<sequence length="457" mass="49303">MSAPESAVAPATAQALRSPTRIVIIDDEQDMRASISQWLSLSGFQPETYASAEEALSVLGPDFPGIVVSDIRMPGMDGMALLKRLMGLDATLPVILITGHGDVPMAVEAMRLGAWDFLEKPFDPERMADLARAALKARALALESRALRNELADGSTLMRRLVGNSSEMVRLREDLLDYGQADGHVLIDGETGTGKTLVAHALHAVGPRAGRKFVSVSCAGVEDDALAARLFGPVALGGLPLVEEARGGTLCLEDVEALSPALQGRLLTFINDQPAPPATRIVAICNDHGPGRTLEDVLRPDLYYRLAAMKLTLPPLRTRGEDILALFKSYATDYSEEYGCPSPDLSAQDAAYLLQAPWPGNIRQLISIAEQAVLQNRRGSGSVVSLVMAENEASGGALTTEGKPLKDYVEAFERTLIDNTMRRHKGSIVAVMEELCLPRRTLNEKMAKYGLSRADYV</sequence>
<dbReference type="InterPro" id="IPR027417">
    <property type="entry name" value="P-loop_NTPase"/>
</dbReference>
<dbReference type="Gene3D" id="3.40.50.2300">
    <property type="match status" value="1"/>
</dbReference>
<evidence type="ECO:0000256" key="6">
    <source>
        <dbReference type="PROSITE-ProRule" id="PRU00169"/>
    </source>
</evidence>
<dbReference type="InterPro" id="IPR002197">
    <property type="entry name" value="HTH_Fis"/>
</dbReference>
<keyword evidence="6" id="KW-0597">Phosphoprotein</keyword>
<dbReference type="PANTHER" id="PTHR32071">
    <property type="entry name" value="TRANSCRIPTIONAL REGULATORY PROTEIN"/>
    <property type="match status" value="1"/>
</dbReference>
<dbReference type="Gene3D" id="1.10.10.60">
    <property type="entry name" value="Homeodomain-like"/>
    <property type="match status" value="1"/>
</dbReference>
<gene>
    <name evidence="9" type="ORF">OKW52_13995</name>
</gene>
<evidence type="ECO:0000256" key="2">
    <source>
        <dbReference type="ARBA" id="ARBA00022840"/>
    </source>
</evidence>
<dbReference type="Pfam" id="PF02954">
    <property type="entry name" value="HTH_8"/>
    <property type="match status" value="1"/>
</dbReference>
<proteinExistence type="predicted"/>
<evidence type="ECO:0000256" key="5">
    <source>
        <dbReference type="ARBA" id="ARBA00023163"/>
    </source>
</evidence>
<dbReference type="InterPro" id="IPR011006">
    <property type="entry name" value="CheY-like_superfamily"/>
</dbReference>
<dbReference type="InterPro" id="IPR009057">
    <property type="entry name" value="Homeodomain-like_sf"/>
</dbReference>
<feature type="modified residue" description="4-aspartylphosphate" evidence="6">
    <location>
        <position position="70"/>
    </location>
</feature>
<dbReference type="RefSeq" id="WP_264506267.1">
    <property type="nucleotide sequence ID" value="NZ_JAPDFL010000001.1"/>
</dbReference>
<dbReference type="PROSITE" id="PS50045">
    <property type="entry name" value="SIGMA54_INTERACT_4"/>
    <property type="match status" value="1"/>
</dbReference>
<evidence type="ECO:0000313" key="9">
    <source>
        <dbReference type="EMBL" id="MCW1933342.1"/>
    </source>
</evidence>
<evidence type="ECO:0000256" key="4">
    <source>
        <dbReference type="ARBA" id="ARBA00023015"/>
    </source>
</evidence>
<dbReference type="CDD" id="cd17549">
    <property type="entry name" value="REC_DctD-like"/>
    <property type="match status" value="1"/>
</dbReference>
<keyword evidence="10" id="KW-1185">Reference proteome</keyword>
<protein>
    <submittedName>
        <fullName evidence="9">Sigma-54 dependent transcriptional regulator</fullName>
    </submittedName>
</protein>
<dbReference type="PROSITE" id="PS50110">
    <property type="entry name" value="RESPONSE_REGULATORY"/>
    <property type="match status" value="1"/>
</dbReference>
<dbReference type="Gene3D" id="1.10.8.60">
    <property type="match status" value="1"/>
</dbReference>
<dbReference type="SUPFAM" id="SSF52540">
    <property type="entry name" value="P-loop containing nucleoside triphosphate hydrolases"/>
    <property type="match status" value="1"/>
</dbReference>
<dbReference type="SMART" id="SM00382">
    <property type="entry name" value="AAA"/>
    <property type="match status" value="1"/>
</dbReference>
<keyword evidence="2" id="KW-0067">ATP-binding</keyword>
<dbReference type="InterPro" id="IPR058031">
    <property type="entry name" value="AAA_lid_NorR"/>
</dbReference>
<dbReference type="InterPro" id="IPR025662">
    <property type="entry name" value="Sigma_54_int_dom_ATP-bd_1"/>
</dbReference>
<dbReference type="EMBL" id="JAPDFL010000001">
    <property type="protein sequence ID" value="MCW1933342.1"/>
    <property type="molecule type" value="Genomic_DNA"/>
</dbReference>
<feature type="domain" description="Response regulatory" evidence="8">
    <location>
        <begin position="21"/>
        <end position="135"/>
    </location>
</feature>
<evidence type="ECO:0000256" key="3">
    <source>
        <dbReference type="ARBA" id="ARBA00023012"/>
    </source>
</evidence>
<dbReference type="Pfam" id="PF00158">
    <property type="entry name" value="Sigma54_activat"/>
    <property type="match status" value="1"/>
</dbReference>
<evidence type="ECO:0000256" key="1">
    <source>
        <dbReference type="ARBA" id="ARBA00022741"/>
    </source>
</evidence>
<comment type="caution">
    <text evidence="9">The sequence shown here is derived from an EMBL/GenBank/DDBJ whole genome shotgun (WGS) entry which is preliminary data.</text>
</comment>
<keyword evidence="4" id="KW-0805">Transcription regulation</keyword>
<dbReference type="SMART" id="SM00448">
    <property type="entry name" value="REC"/>
    <property type="match status" value="1"/>
</dbReference>
<dbReference type="SUPFAM" id="SSF46689">
    <property type="entry name" value="Homeodomain-like"/>
    <property type="match status" value="1"/>
</dbReference>
<reference evidence="9 10" key="1">
    <citation type="submission" date="2022-10" db="EMBL/GenBank/DDBJ databases">
        <title>Pararhodobacter sp. nov., isolated from marine algae.</title>
        <authorList>
            <person name="Choi B.J."/>
            <person name="Kim J.M."/>
            <person name="Lee J.K."/>
            <person name="Choi D.G."/>
            <person name="Jeon C.O."/>
        </authorList>
    </citation>
    <scope>NUCLEOTIDE SEQUENCE [LARGE SCALE GENOMIC DNA]</scope>
    <source>
        <strain evidence="9 10">ZQ420</strain>
    </source>
</reference>
<dbReference type="InterPro" id="IPR001789">
    <property type="entry name" value="Sig_transdc_resp-reg_receiver"/>
</dbReference>
<dbReference type="PROSITE" id="PS00675">
    <property type="entry name" value="SIGMA54_INTERACT_1"/>
    <property type="match status" value="1"/>
</dbReference>
<keyword evidence="3" id="KW-0902">Two-component regulatory system</keyword>
<dbReference type="InterPro" id="IPR002078">
    <property type="entry name" value="Sigma_54_int"/>
</dbReference>
<name>A0ABT3H0L5_9RHOB</name>
<evidence type="ECO:0000259" key="8">
    <source>
        <dbReference type="PROSITE" id="PS50110"/>
    </source>
</evidence>
<keyword evidence="5" id="KW-0804">Transcription</keyword>
<dbReference type="InterPro" id="IPR003593">
    <property type="entry name" value="AAA+_ATPase"/>
</dbReference>
<dbReference type="PANTHER" id="PTHR32071:SF57">
    <property type="entry name" value="C4-DICARBOXYLATE TRANSPORT TRANSCRIPTIONAL REGULATORY PROTEIN DCTD"/>
    <property type="match status" value="1"/>
</dbReference>
<dbReference type="CDD" id="cd00009">
    <property type="entry name" value="AAA"/>
    <property type="match status" value="1"/>
</dbReference>
<dbReference type="SUPFAM" id="SSF52172">
    <property type="entry name" value="CheY-like"/>
    <property type="match status" value="1"/>
</dbReference>
<dbReference type="Pfam" id="PF25601">
    <property type="entry name" value="AAA_lid_14"/>
    <property type="match status" value="1"/>
</dbReference>